<dbReference type="Proteomes" id="UP001152759">
    <property type="component" value="Chromosome 4"/>
</dbReference>
<dbReference type="KEGG" id="btab:109042576"/>
<dbReference type="AlphaFoldDB" id="A0A9P0C913"/>
<reference evidence="3" key="1">
    <citation type="submission" date="2021-12" db="EMBL/GenBank/DDBJ databases">
        <authorList>
            <person name="King R."/>
        </authorList>
    </citation>
    <scope>NUCLEOTIDE SEQUENCE</scope>
</reference>
<evidence type="ECO:0000313" key="4">
    <source>
        <dbReference type="Proteomes" id="UP001152759"/>
    </source>
</evidence>
<dbReference type="PANTHER" id="PTHR33236:SF12">
    <property type="entry name" value="CUB DOMAIN-CONTAINING PROTEIN-RELATED"/>
    <property type="match status" value="1"/>
</dbReference>
<feature type="signal peptide" evidence="1">
    <location>
        <begin position="1"/>
        <end position="19"/>
    </location>
</feature>
<evidence type="ECO:0000259" key="2">
    <source>
        <dbReference type="Pfam" id="PF26080"/>
    </source>
</evidence>
<sequence>MFRSTLACLLLGFYYITFSQQVGHEARGVGFWDNKTCNGSNGDEGICMSNLQCGMVKGKRVGNCGLFGACCQVQRSCNQETDQKVTFFNSPSTFTESDCNLKIKLQNRRIGQIRVDFLKMVLRQPSNKTSSFTCIDDTFTVTPSVGLPALCGVNDGQHIYINVNASKPGYNSAELKFHIAKRSNNSEQASWSLKITQLEVPPRNVQSPAFDADWDINSIFSDFSLNPTGGITTKRGQNKQRLRFILRVSDYDKVAPPGCLQYYTAKSGMYKSFNLNNNNGPHLANLNYAICFKKVDGVCAIKHTPVFFQLSGNSNNMKATDRDCDTQNGNNLLTEDYLFVPDGITSENVKACKFCYNALGSNNSVTARSRGPQFVTFMSDDKIGDDETLKELGFSMNYEFIDDSC</sequence>
<evidence type="ECO:0000256" key="1">
    <source>
        <dbReference type="SAM" id="SignalP"/>
    </source>
</evidence>
<feature type="domain" description="CUB" evidence="2">
    <location>
        <begin position="256"/>
        <end position="399"/>
    </location>
</feature>
<proteinExistence type="predicted"/>
<name>A0A9P0C913_BEMTA</name>
<keyword evidence="4" id="KW-1185">Reference proteome</keyword>
<organism evidence="3 4">
    <name type="scientific">Bemisia tabaci</name>
    <name type="common">Sweetpotato whitefly</name>
    <name type="synonym">Aleurodes tabaci</name>
    <dbReference type="NCBI Taxonomy" id="7038"/>
    <lineage>
        <taxon>Eukaryota</taxon>
        <taxon>Metazoa</taxon>
        <taxon>Ecdysozoa</taxon>
        <taxon>Arthropoda</taxon>
        <taxon>Hexapoda</taxon>
        <taxon>Insecta</taxon>
        <taxon>Pterygota</taxon>
        <taxon>Neoptera</taxon>
        <taxon>Paraneoptera</taxon>
        <taxon>Hemiptera</taxon>
        <taxon>Sternorrhyncha</taxon>
        <taxon>Aleyrodoidea</taxon>
        <taxon>Aleyrodidae</taxon>
        <taxon>Aleyrodinae</taxon>
        <taxon>Bemisia</taxon>
    </lineage>
</organism>
<keyword evidence="1" id="KW-0732">Signal</keyword>
<protein>
    <recommendedName>
        <fullName evidence="2">CUB domain-containing protein</fullName>
    </recommendedName>
</protein>
<dbReference type="InterPro" id="IPR035914">
    <property type="entry name" value="Sperma_CUB_dom_sf"/>
</dbReference>
<accession>A0A9P0C913</accession>
<gene>
    <name evidence="3" type="ORF">BEMITA_LOCUS8352</name>
</gene>
<dbReference type="Gene3D" id="2.60.120.290">
    <property type="entry name" value="Spermadhesin, CUB domain"/>
    <property type="match status" value="1"/>
</dbReference>
<feature type="chain" id="PRO_5040463907" description="CUB domain-containing protein" evidence="1">
    <location>
        <begin position="20"/>
        <end position="405"/>
    </location>
</feature>
<dbReference type="EMBL" id="OU963865">
    <property type="protein sequence ID" value="CAH0771633.1"/>
    <property type="molecule type" value="Genomic_DNA"/>
</dbReference>
<evidence type="ECO:0000313" key="3">
    <source>
        <dbReference type="EMBL" id="CAH0771633.1"/>
    </source>
</evidence>
<dbReference type="PANTHER" id="PTHR33236">
    <property type="entry name" value="INTRAFLAGELLAR TRANSPORT PROTEIN 122 FAMILY PROTEIN-RELATED"/>
    <property type="match status" value="1"/>
</dbReference>
<dbReference type="InterPro" id="IPR058698">
    <property type="entry name" value="CUB_metazoa"/>
</dbReference>
<dbReference type="Pfam" id="PF26080">
    <property type="entry name" value="CUB_animal"/>
    <property type="match status" value="1"/>
</dbReference>